<accession>A0ABM3GVE3</accession>
<keyword evidence="1" id="KW-0378">Hydrolase</keyword>
<keyword evidence="2" id="KW-1185">Reference proteome</keyword>
<name>A0ABM3GVE3_9MYRT</name>
<sequence length="269" mass="29716">MVTVRLSQTHATLSHYTFSSLSHATEEEEEAVGFDGVSIQEQVILGSSSMARRHILAEMGYDFTVLTADIDEKAIRKEKPEELVMALAEAKADAILSRHQNVGTSVEAVHTTLLITADTVVVHEGRIREKPSSKDEARNFIEGYSGGRAEVVGSVLVTNLKTGRRKAGWDRAEVLHACQYLLKFNYLLFSTIYGLMTFRSSYQLDQKPFQILSSLIYHVHVAMGALETSKPRCLSCPPRLTHLIMSAGLIANCLRAADNHNSPAILSFP</sequence>
<dbReference type="InterPro" id="IPR029001">
    <property type="entry name" value="ITPase-like_fam"/>
</dbReference>
<dbReference type="SUPFAM" id="SSF52972">
    <property type="entry name" value="ITPase-like"/>
    <property type="match status" value="1"/>
</dbReference>
<dbReference type="Gene3D" id="3.90.950.10">
    <property type="match status" value="1"/>
</dbReference>
<dbReference type="GeneID" id="115736356"/>
<dbReference type="InterPro" id="IPR003697">
    <property type="entry name" value="Maf-like"/>
</dbReference>
<dbReference type="RefSeq" id="XP_048128336.1">
    <property type="nucleotide sequence ID" value="XM_048272379.1"/>
</dbReference>
<dbReference type="PANTHER" id="PTHR43213">
    <property type="entry name" value="BIFUNCTIONAL DTTP/UTP PYROPHOSPHATASE/METHYLTRANSFERASE PROTEIN-RELATED"/>
    <property type="match status" value="1"/>
</dbReference>
<evidence type="ECO:0000313" key="3">
    <source>
        <dbReference type="RefSeq" id="XP_048128336.1"/>
    </source>
</evidence>
<gene>
    <name evidence="3" type="primary">LOC115736356</name>
</gene>
<dbReference type="Proteomes" id="UP000827889">
    <property type="component" value="Chromosome 11"/>
</dbReference>
<dbReference type="Pfam" id="PF02545">
    <property type="entry name" value="Maf"/>
    <property type="match status" value="1"/>
</dbReference>
<evidence type="ECO:0000256" key="1">
    <source>
        <dbReference type="ARBA" id="ARBA00022801"/>
    </source>
</evidence>
<protein>
    <submittedName>
        <fullName evidence="3">Uncharacterized protein LOC115736356 isoform X1</fullName>
    </submittedName>
</protein>
<proteinExistence type="predicted"/>
<organism evidence="2 3">
    <name type="scientific">Rhodamnia argentea</name>
    <dbReference type="NCBI Taxonomy" id="178133"/>
    <lineage>
        <taxon>Eukaryota</taxon>
        <taxon>Viridiplantae</taxon>
        <taxon>Streptophyta</taxon>
        <taxon>Embryophyta</taxon>
        <taxon>Tracheophyta</taxon>
        <taxon>Spermatophyta</taxon>
        <taxon>Magnoliopsida</taxon>
        <taxon>eudicotyledons</taxon>
        <taxon>Gunneridae</taxon>
        <taxon>Pentapetalae</taxon>
        <taxon>rosids</taxon>
        <taxon>malvids</taxon>
        <taxon>Myrtales</taxon>
        <taxon>Myrtaceae</taxon>
        <taxon>Myrtoideae</taxon>
        <taxon>Myrteae</taxon>
        <taxon>Australasian group</taxon>
        <taxon>Rhodamnia</taxon>
    </lineage>
</organism>
<reference evidence="3" key="1">
    <citation type="submission" date="2025-08" db="UniProtKB">
        <authorList>
            <consortium name="RefSeq"/>
        </authorList>
    </citation>
    <scope>IDENTIFICATION</scope>
    <source>
        <tissue evidence="3">Leaf</tissue>
    </source>
</reference>
<dbReference type="PANTHER" id="PTHR43213:SF4">
    <property type="entry name" value="7-METHYL-GTP PYROPHOSPHATASE"/>
    <property type="match status" value="1"/>
</dbReference>
<evidence type="ECO:0000313" key="2">
    <source>
        <dbReference type="Proteomes" id="UP000827889"/>
    </source>
</evidence>